<dbReference type="AlphaFoldDB" id="X1VQJ0"/>
<proteinExistence type="predicted"/>
<accession>X1VQJ0</accession>
<name>X1VQJ0_9ZZZZ</name>
<reference evidence="1" key="1">
    <citation type="journal article" date="2014" name="Front. Microbiol.">
        <title>High frequency of phylogenetically diverse reductive dehalogenase-homologous genes in deep subseafloor sedimentary metagenomes.</title>
        <authorList>
            <person name="Kawai M."/>
            <person name="Futagami T."/>
            <person name="Toyoda A."/>
            <person name="Takaki Y."/>
            <person name="Nishi S."/>
            <person name="Hori S."/>
            <person name="Arai W."/>
            <person name="Tsubouchi T."/>
            <person name="Morono Y."/>
            <person name="Uchiyama I."/>
            <person name="Ito T."/>
            <person name="Fujiyama A."/>
            <person name="Inagaki F."/>
            <person name="Takami H."/>
        </authorList>
    </citation>
    <scope>NUCLEOTIDE SEQUENCE</scope>
    <source>
        <strain evidence="1">Expedition CK06-06</strain>
    </source>
</reference>
<feature type="non-terminal residue" evidence="1">
    <location>
        <position position="1"/>
    </location>
</feature>
<evidence type="ECO:0000313" key="1">
    <source>
        <dbReference type="EMBL" id="GAJ22557.1"/>
    </source>
</evidence>
<organism evidence="1">
    <name type="scientific">marine sediment metagenome</name>
    <dbReference type="NCBI Taxonomy" id="412755"/>
    <lineage>
        <taxon>unclassified sequences</taxon>
        <taxon>metagenomes</taxon>
        <taxon>ecological metagenomes</taxon>
    </lineage>
</organism>
<gene>
    <name evidence="1" type="ORF">S12H4_60420</name>
</gene>
<sequence length="38" mass="4432">INSIKKFVLRTKEMTPEDYDVILNYLAIQVGSVLNENY</sequence>
<dbReference type="EMBL" id="BARW01039763">
    <property type="protein sequence ID" value="GAJ22557.1"/>
    <property type="molecule type" value="Genomic_DNA"/>
</dbReference>
<protein>
    <submittedName>
        <fullName evidence="1">Uncharacterized protein</fullName>
    </submittedName>
</protein>
<comment type="caution">
    <text evidence="1">The sequence shown here is derived from an EMBL/GenBank/DDBJ whole genome shotgun (WGS) entry which is preliminary data.</text>
</comment>